<comment type="caution">
    <text evidence="1">The sequence shown here is derived from an EMBL/GenBank/DDBJ whole genome shotgun (WGS) entry which is preliminary data.</text>
</comment>
<dbReference type="AlphaFoldDB" id="A0A844ZKU7"/>
<dbReference type="OrthoDB" id="7916272at2"/>
<proteinExistence type="predicted"/>
<evidence type="ECO:0000313" key="2">
    <source>
        <dbReference type="Proteomes" id="UP000435243"/>
    </source>
</evidence>
<name>A0A844ZKU7_9SPHN</name>
<sequence>MFKDTFRNSVDSPMAPAERCFPITPDDNVDIDFATKALYVGTGGDVTLVPVRGENPVTFRNLPSGAILDVRVRAVKATDTTAADIVGLA</sequence>
<accession>A0A844ZKU7</accession>
<reference evidence="1 2" key="1">
    <citation type="submission" date="2019-12" db="EMBL/GenBank/DDBJ databases">
        <title>Genomic-based taxomic classification of the family Erythrobacteraceae.</title>
        <authorList>
            <person name="Xu L."/>
        </authorList>
    </citation>
    <scope>NUCLEOTIDE SEQUENCE [LARGE SCALE GENOMIC DNA]</scope>
    <source>
        <strain evidence="1 2">JCM 16339</strain>
    </source>
</reference>
<evidence type="ECO:0000313" key="1">
    <source>
        <dbReference type="EMBL" id="MXO88435.1"/>
    </source>
</evidence>
<protein>
    <submittedName>
        <fullName evidence="1">Uncharacterized protein</fullName>
    </submittedName>
</protein>
<dbReference type="Proteomes" id="UP000435243">
    <property type="component" value="Unassembled WGS sequence"/>
</dbReference>
<gene>
    <name evidence="1" type="ORF">GRI32_06745</name>
</gene>
<organism evidence="1 2">
    <name type="scientific">Alteraurantiacibacter aestuarii</name>
    <dbReference type="NCBI Taxonomy" id="650004"/>
    <lineage>
        <taxon>Bacteria</taxon>
        <taxon>Pseudomonadati</taxon>
        <taxon>Pseudomonadota</taxon>
        <taxon>Alphaproteobacteria</taxon>
        <taxon>Sphingomonadales</taxon>
        <taxon>Erythrobacteraceae</taxon>
        <taxon>Alteraurantiacibacter</taxon>
    </lineage>
</organism>
<dbReference type="RefSeq" id="WP_160590641.1">
    <property type="nucleotide sequence ID" value="NZ_WTYY01000003.1"/>
</dbReference>
<dbReference type="EMBL" id="WTYY01000003">
    <property type="protein sequence ID" value="MXO88435.1"/>
    <property type="molecule type" value="Genomic_DNA"/>
</dbReference>
<keyword evidence="2" id="KW-1185">Reference proteome</keyword>